<keyword evidence="5 12" id="KW-0853">WD repeat</keyword>
<evidence type="ECO:0000256" key="3">
    <source>
        <dbReference type="ARBA" id="ARBA00014199"/>
    </source>
</evidence>
<evidence type="ECO:0000256" key="12">
    <source>
        <dbReference type="PROSITE-ProRule" id="PRU00221"/>
    </source>
</evidence>
<feature type="repeat" description="WD" evidence="12">
    <location>
        <begin position="207"/>
        <end position="248"/>
    </location>
</feature>
<dbReference type="PROSITE" id="PS50086">
    <property type="entry name" value="TBC_RABGAP"/>
    <property type="match status" value="1"/>
</dbReference>
<reference evidence="14" key="2">
    <citation type="submission" date="2025-09" db="UniProtKB">
        <authorList>
            <consortium name="Ensembl"/>
        </authorList>
    </citation>
    <scope>IDENTIFICATION</scope>
</reference>
<feature type="repeat" description="WD" evidence="12">
    <location>
        <begin position="119"/>
        <end position="159"/>
    </location>
</feature>
<evidence type="ECO:0000313" key="15">
    <source>
        <dbReference type="Proteomes" id="UP000694388"/>
    </source>
</evidence>
<keyword evidence="10" id="KW-0966">Cell projection</keyword>
<keyword evidence="15" id="KW-1185">Reference proteome</keyword>
<dbReference type="PANTHER" id="PTHR19853">
    <property type="entry name" value="WD REPEAT CONTAINING PROTEIN 3 WDR3"/>
    <property type="match status" value="1"/>
</dbReference>
<evidence type="ECO:0000256" key="1">
    <source>
        <dbReference type="ARBA" id="ARBA00004120"/>
    </source>
</evidence>
<dbReference type="GeneTree" id="ENSGT00940000153859"/>
<dbReference type="GO" id="GO:0034451">
    <property type="term" value="C:centriolar satellite"/>
    <property type="evidence" value="ECO:0007669"/>
    <property type="project" value="UniProtKB-SubCell"/>
</dbReference>
<dbReference type="Proteomes" id="UP000694388">
    <property type="component" value="Unplaced"/>
</dbReference>
<evidence type="ECO:0000256" key="6">
    <source>
        <dbReference type="ARBA" id="ARBA00022737"/>
    </source>
</evidence>
<evidence type="ECO:0000259" key="13">
    <source>
        <dbReference type="PROSITE" id="PS50086"/>
    </source>
</evidence>
<evidence type="ECO:0000256" key="4">
    <source>
        <dbReference type="ARBA" id="ARBA00022490"/>
    </source>
</evidence>
<proteinExistence type="predicted"/>
<dbReference type="AlphaFoldDB" id="A0A8C4RFA8"/>
<protein>
    <recommendedName>
        <fullName evidence="3">TBC1 domain family member 31</fullName>
    </recommendedName>
</protein>
<dbReference type="GO" id="GO:0060271">
    <property type="term" value="P:cilium assembly"/>
    <property type="evidence" value="ECO:0007669"/>
    <property type="project" value="UniProtKB-ARBA"/>
</dbReference>
<dbReference type="FunFam" id="1.10.472.80:FF:000022">
    <property type="entry name" value="TBC1 domain family, member 31"/>
    <property type="match status" value="1"/>
</dbReference>
<evidence type="ECO:0000256" key="9">
    <source>
        <dbReference type="ARBA" id="ARBA00023212"/>
    </source>
</evidence>
<dbReference type="GO" id="GO:0060090">
    <property type="term" value="F:molecular adaptor activity"/>
    <property type="evidence" value="ECO:0007669"/>
    <property type="project" value="UniProtKB-ARBA"/>
</dbReference>
<keyword evidence="7" id="KW-0970">Cilium biogenesis/degradation</keyword>
<dbReference type="InterPro" id="IPR051570">
    <property type="entry name" value="TBC1_cilium_biogenesis"/>
</dbReference>
<dbReference type="Gene3D" id="1.10.472.80">
    <property type="entry name" value="Ypt/Rab-GAP domain of gyp1p, domain 3"/>
    <property type="match status" value="1"/>
</dbReference>
<evidence type="ECO:0000256" key="5">
    <source>
        <dbReference type="ARBA" id="ARBA00022574"/>
    </source>
</evidence>
<sequence>MSVRKQDVRDRETGELRLVDPGTDGLVLTVHHTVNGVQTAHFQYVAFNPEGSSFLATDHLGHIYLFDLIKLSFSLVRKFRKTCTSLVFTLHKPTEYIAALSDGSIACFDTETCHRENWLRGHESPVMHISVDPSGRRAISTSEKTADLWDLESYQHLRRLGVKRDVGLQTVFFFPVGHTILSCFKDNSIFAWDGDSLSCNYQLPVPARSHEFNYKCFAVSRNGQVLVAGGKSARLHVWSLERQSLVTRLQLPTDVRAVRHLDFLPQLFSNRNDEILIAFCQDKAVRFVHLKSRHVVLALAGGADVLEKTVVSPTGRHMVAVVASGAICVYETVALDENLQQPLAKLVHLSEAKLVTQTCLEKTQHGKRARHHPKYPFGSLRNVEQCTIPEMLDRKRLVTFIKNFGQYPAKYRQLIWQSLLKLPQNNQIFTSLQNKETHQAFVELQKVYPRSSPKLHRVHIRILSALARWMPLFGEIGYLPQFVFPFVKLFQNNHLLCFEVVATLIASWCQHWFECFPRPPESILAVVEKVLCHHDDVLLQHFVTCQLTAQEYAWPLLETLFSEVLNQEEWLCLFDNVFSNKPAFLLMAVVAYLLCCRQRLMSIVDQKNFEHFFHSRSIMDVCVLVRKTYELLDGTPVEVHQDHVLQTFQPLSYEQYALPNKLFNLGVNEANQKRERIRQEELECLQRRRETDQHLAVKGAKHRKTAKAFQEQQQVLRTGDQPRLDLGVAAWSHAHQHTHPLLMKYDLRLDDHCMLDASRCQKLQEQDALRDVEAAEKLGRSKVTSEELELEAQRTDAEQEKLEAYPLARNDVLDPMRERGRVVSPDPEDDRPCQRSSEWRSSVSVIHFMLFVCSRHFVSDVKSCSLALLNITQGVDTCVTLINFLIRDDWLLPVT</sequence>
<dbReference type="InterPro" id="IPR015943">
    <property type="entry name" value="WD40/YVTN_repeat-like_dom_sf"/>
</dbReference>
<comment type="function">
    <text evidence="11">Molecular adapter which is involved in cilium biogenesis. Part of a functional complex including OFD1 a centriolar protein involved in cilium assembly. Could regulate the cAMP-dependent phosphorylation of OFD1, and its subsequent ubiquitination by PJA2 which ultimately leads to its proteasomal degradation.</text>
</comment>
<accession>A0A8C4RFA8</accession>
<evidence type="ECO:0000256" key="2">
    <source>
        <dbReference type="ARBA" id="ARBA00004607"/>
    </source>
</evidence>
<feature type="domain" description="Rab-GAP TBC" evidence="13">
    <location>
        <begin position="406"/>
        <end position="581"/>
    </location>
</feature>
<dbReference type="InterPro" id="IPR036322">
    <property type="entry name" value="WD40_repeat_dom_sf"/>
</dbReference>
<evidence type="ECO:0000256" key="7">
    <source>
        <dbReference type="ARBA" id="ARBA00022794"/>
    </source>
</evidence>
<dbReference type="SUPFAM" id="SSF47923">
    <property type="entry name" value="Ypt/Rab-GAP domain of gyp1p"/>
    <property type="match status" value="1"/>
</dbReference>
<dbReference type="InterPro" id="IPR001680">
    <property type="entry name" value="WD40_rpt"/>
</dbReference>
<dbReference type="SMART" id="SM00320">
    <property type="entry name" value="WD40"/>
    <property type="match status" value="7"/>
</dbReference>
<evidence type="ECO:0000313" key="14">
    <source>
        <dbReference type="Ensembl" id="ENSEBUP00000027849.1"/>
    </source>
</evidence>
<evidence type="ECO:0000256" key="11">
    <source>
        <dbReference type="ARBA" id="ARBA00034464"/>
    </source>
</evidence>
<dbReference type="SUPFAM" id="SSF50978">
    <property type="entry name" value="WD40 repeat-like"/>
    <property type="match status" value="1"/>
</dbReference>
<dbReference type="PANTHER" id="PTHR19853:SF1">
    <property type="entry name" value="TBC1 DOMAIN FAMILY MEMBER 31"/>
    <property type="match status" value="1"/>
</dbReference>
<organism evidence="14 15">
    <name type="scientific">Eptatretus burgeri</name>
    <name type="common">Inshore hagfish</name>
    <dbReference type="NCBI Taxonomy" id="7764"/>
    <lineage>
        <taxon>Eukaryota</taxon>
        <taxon>Metazoa</taxon>
        <taxon>Chordata</taxon>
        <taxon>Craniata</taxon>
        <taxon>Vertebrata</taxon>
        <taxon>Cyclostomata</taxon>
        <taxon>Myxini</taxon>
        <taxon>Myxiniformes</taxon>
        <taxon>Myxinidae</taxon>
        <taxon>Eptatretinae</taxon>
        <taxon>Eptatretus</taxon>
    </lineage>
</organism>
<evidence type="ECO:0000256" key="8">
    <source>
        <dbReference type="ARBA" id="ARBA00023054"/>
    </source>
</evidence>
<dbReference type="GO" id="GO:0036064">
    <property type="term" value="C:ciliary basal body"/>
    <property type="evidence" value="ECO:0007669"/>
    <property type="project" value="TreeGrafter"/>
</dbReference>
<evidence type="ECO:0000256" key="10">
    <source>
        <dbReference type="ARBA" id="ARBA00023273"/>
    </source>
</evidence>
<keyword evidence="4" id="KW-0963">Cytoplasm</keyword>
<comment type="subcellular location">
    <subcellularLocation>
        <location evidence="1">Cytoplasm</location>
        <location evidence="1">Cytoskeleton</location>
        <location evidence="1">Cilium basal body</location>
    </subcellularLocation>
    <subcellularLocation>
        <location evidence="2">Cytoplasm</location>
        <location evidence="2">Cytoskeleton</location>
        <location evidence="2">Microtubule organizing center</location>
        <location evidence="2">Centrosome</location>
        <location evidence="2">Centriolar satellite</location>
    </subcellularLocation>
</comment>
<dbReference type="InterPro" id="IPR000195">
    <property type="entry name" value="Rab-GAP-TBC_dom"/>
</dbReference>
<keyword evidence="6" id="KW-0677">Repeat</keyword>
<name>A0A8C4RFA8_EPTBU</name>
<dbReference type="Gene3D" id="2.130.10.10">
    <property type="entry name" value="YVTN repeat-like/Quinoprotein amine dehydrogenase"/>
    <property type="match status" value="2"/>
</dbReference>
<dbReference type="InterPro" id="IPR035969">
    <property type="entry name" value="Rab-GAP_TBC_sf"/>
</dbReference>
<reference evidence="14" key="1">
    <citation type="submission" date="2025-08" db="UniProtKB">
        <authorList>
            <consortium name="Ensembl"/>
        </authorList>
    </citation>
    <scope>IDENTIFICATION</scope>
</reference>
<dbReference type="PROSITE" id="PS50082">
    <property type="entry name" value="WD_REPEATS_2"/>
    <property type="match status" value="2"/>
</dbReference>
<dbReference type="Pfam" id="PF00400">
    <property type="entry name" value="WD40"/>
    <property type="match status" value="1"/>
</dbReference>
<keyword evidence="8" id="KW-0175">Coiled coil</keyword>
<dbReference type="Ensembl" id="ENSEBUT00000028425.1">
    <property type="protein sequence ID" value="ENSEBUP00000027849.1"/>
    <property type="gene ID" value="ENSEBUG00000017035.1"/>
</dbReference>
<dbReference type="Pfam" id="PF00566">
    <property type="entry name" value="RabGAP-TBC"/>
    <property type="match status" value="1"/>
</dbReference>
<keyword evidence="9" id="KW-0206">Cytoskeleton</keyword>